<evidence type="ECO:0000313" key="2">
    <source>
        <dbReference type="EMBL" id="VAX40087.1"/>
    </source>
</evidence>
<evidence type="ECO:0008006" key="3">
    <source>
        <dbReference type="Google" id="ProtNLM"/>
    </source>
</evidence>
<accession>A0A3B1E7U5</accession>
<proteinExistence type="predicted"/>
<feature type="non-terminal residue" evidence="2">
    <location>
        <position position="1"/>
    </location>
</feature>
<feature type="transmembrane region" description="Helical" evidence="1">
    <location>
        <begin position="51"/>
        <end position="70"/>
    </location>
</feature>
<dbReference type="EMBL" id="UOGK01000331">
    <property type="protein sequence ID" value="VAX40087.1"/>
    <property type="molecule type" value="Genomic_DNA"/>
</dbReference>
<keyword evidence="1" id="KW-0472">Membrane</keyword>
<organism evidence="2">
    <name type="scientific">hydrothermal vent metagenome</name>
    <dbReference type="NCBI Taxonomy" id="652676"/>
    <lineage>
        <taxon>unclassified sequences</taxon>
        <taxon>metagenomes</taxon>
        <taxon>ecological metagenomes</taxon>
    </lineage>
</organism>
<dbReference type="AlphaFoldDB" id="A0A3B1E7U5"/>
<sequence>EMSMQDAPENTPQRPDTTGELFTRLAFAYGASAVAAVAMLIYGYMTGNMGVVALGGLAVVLVLAVAPVSFMSVSRNSPSGLDAATMGALLGEMRAIRGSVDRLREYQSLSDDARRVLNRAQERVLLVKAIEEDITAEDWDAAVVLCEELAGRFGYREEAEEYRQRVEQARSATRDRNVAASIAALDGLIVQRRWDHAVNHAASIQRLYPDSTRVAGLLQRVENARERYKTDLERRFLHAAQGEGVDEAMGLLKELDAYLSEEDAEPYRELARGIIGKARENLGASFKLAVRDKRWRDAARIGERIINEFPNTRMAEEVRSLIDSLRERAGSVVR</sequence>
<feature type="transmembrane region" description="Helical" evidence="1">
    <location>
        <begin position="21"/>
        <end position="45"/>
    </location>
</feature>
<reference evidence="2" key="1">
    <citation type="submission" date="2018-06" db="EMBL/GenBank/DDBJ databases">
        <authorList>
            <person name="Zhirakovskaya E."/>
        </authorList>
    </citation>
    <scope>NUCLEOTIDE SEQUENCE</scope>
</reference>
<name>A0A3B1E7U5_9ZZZZ</name>
<keyword evidence="1" id="KW-0812">Transmembrane</keyword>
<keyword evidence="1" id="KW-1133">Transmembrane helix</keyword>
<protein>
    <recommendedName>
        <fullName evidence="3">Tetratricopeptide repeat protein</fullName>
    </recommendedName>
</protein>
<gene>
    <name evidence="2" type="ORF">MNBD_PLANCTO03-753</name>
</gene>
<evidence type="ECO:0000256" key="1">
    <source>
        <dbReference type="SAM" id="Phobius"/>
    </source>
</evidence>